<dbReference type="Gene3D" id="3.20.20.370">
    <property type="entry name" value="Glycoside hydrolase/deacetylase"/>
    <property type="match status" value="1"/>
</dbReference>
<feature type="compositionally biased region" description="Basic and acidic residues" evidence="1">
    <location>
        <begin position="420"/>
        <end position="431"/>
    </location>
</feature>
<dbReference type="OrthoDB" id="248140at2157"/>
<dbReference type="CDD" id="cd10970">
    <property type="entry name" value="CE4_DAC_u1_6s"/>
    <property type="match status" value="1"/>
</dbReference>
<feature type="region of interest" description="Disordered" evidence="1">
    <location>
        <begin position="419"/>
        <end position="452"/>
    </location>
</feature>
<evidence type="ECO:0008006" key="4">
    <source>
        <dbReference type="Google" id="ProtNLM"/>
    </source>
</evidence>
<organism evidence="2 3">
    <name type="scientific">Natronorubrum texcoconense</name>
    <dbReference type="NCBI Taxonomy" id="1095776"/>
    <lineage>
        <taxon>Archaea</taxon>
        <taxon>Methanobacteriati</taxon>
        <taxon>Methanobacteriota</taxon>
        <taxon>Stenosarchaea group</taxon>
        <taxon>Halobacteria</taxon>
        <taxon>Halobacteriales</taxon>
        <taxon>Natrialbaceae</taxon>
        <taxon>Natronorubrum</taxon>
    </lineage>
</organism>
<feature type="region of interest" description="Disordered" evidence="1">
    <location>
        <begin position="31"/>
        <end position="53"/>
    </location>
</feature>
<dbReference type="RefSeq" id="WP_090303815.1">
    <property type="nucleotide sequence ID" value="NZ_FNFE01000001.1"/>
</dbReference>
<gene>
    <name evidence="2" type="ORF">SAMN04515672_1401</name>
</gene>
<dbReference type="PROSITE" id="PS51257">
    <property type="entry name" value="PROKAR_LIPOPROTEIN"/>
    <property type="match status" value="1"/>
</dbReference>
<proteinExistence type="predicted"/>
<reference evidence="3" key="1">
    <citation type="submission" date="2016-10" db="EMBL/GenBank/DDBJ databases">
        <authorList>
            <person name="Varghese N."/>
            <person name="Submissions S."/>
        </authorList>
    </citation>
    <scope>NUCLEOTIDE SEQUENCE [LARGE SCALE GENOMIC DNA]</scope>
    <source>
        <strain evidence="3">B4,CECT 8067,JCM 17497</strain>
    </source>
</reference>
<accession>A0A1G8VLV9</accession>
<dbReference type="AlphaFoldDB" id="A0A1G8VLV9"/>
<evidence type="ECO:0000313" key="2">
    <source>
        <dbReference type="EMBL" id="SDJ66969.1"/>
    </source>
</evidence>
<dbReference type="InterPro" id="IPR011330">
    <property type="entry name" value="Glyco_hydro/deAcase_b/a-brl"/>
</dbReference>
<feature type="compositionally biased region" description="Acidic residues" evidence="1">
    <location>
        <begin position="32"/>
        <end position="41"/>
    </location>
</feature>
<evidence type="ECO:0000313" key="3">
    <source>
        <dbReference type="Proteomes" id="UP000198882"/>
    </source>
</evidence>
<dbReference type="STRING" id="1095776.SAMN04515672_1401"/>
<protein>
    <recommendedName>
        <fullName evidence="4">Polysaccharide deacetylase</fullName>
    </recommendedName>
</protein>
<evidence type="ECO:0000256" key="1">
    <source>
        <dbReference type="SAM" id="MobiDB-lite"/>
    </source>
</evidence>
<dbReference type="Proteomes" id="UP000198882">
    <property type="component" value="Unassembled WGS sequence"/>
</dbReference>
<keyword evidence="3" id="KW-1185">Reference proteome</keyword>
<dbReference type="GO" id="GO:0005975">
    <property type="term" value="P:carbohydrate metabolic process"/>
    <property type="evidence" value="ECO:0007669"/>
    <property type="project" value="InterPro"/>
</dbReference>
<dbReference type="SUPFAM" id="SSF88713">
    <property type="entry name" value="Glycoside hydrolase/deacetylase"/>
    <property type="match status" value="1"/>
</dbReference>
<sequence>MDHDLSRRHALATVAVGSTALAGCLGFLSGDGTDDESEEDGGNGTDGAGSTWPAIQSGEVIDDFEDLDRWGVRNGRLEAAPDEARTGSQAAVVESDERTAGITIGLSDGLDLEGWDTSLAVKPESATQIVVEFIAPTRDERLNTVRAVPDGYDGWFRLDCGYEHKPEGEPELSNVTRLNVIAVGPDDGPTRMLVDDLRRTEAVDNGKAILACYGGHDSHYEIAAELLEERGWAAAVPVDPGRIGGQGRMGTDELHELRDRGWDVCSYPRGESDLTEQPAERQRTVVESTRDSLADRGFEDGSRHFFAPDWRRMTPETHEIVREYHESGFLFGSCTTGAPPTGIHMTPVIWGPALHNGVRRHINLCDQYRQLTVIRIPRIVEGEAGSNSMSLEDFEHLLDHIENRGLDVITPSDIVDGMDDIDRGTGDESGGKPDGTILEAGRSHSFDGDGTDESDAFDLDEGIVTAQFTHDGDGSFAVELLPVDGDLPNERLSTTAGVTDGESMAPVGGGTYRLAVDADGPWSIDLEQPAVHGDDLEEPPVEASGSGSGFVGPLWADDGLTLSVTHDGDGAFVVDGYGADGGWEQLVNQRGEFDASRSAGASGVSWIDVEADGDWTLDVGEP</sequence>
<name>A0A1G8VLV9_9EURY</name>
<dbReference type="EMBL" id="FNFE01000001">
    <property type="protein sequence ID" value="SDJ66969.1"/>
    <property type="molecule type" value="Genomic_DNA"/>
</dbReference>